<name>A0ACB7WP93_DIOAL</name>
<proteinExistence type="predicted"/>
<evidence type="ECO:0000313" key="2">
    <source>
        <dbReference type="Proteomes" id="UP000827976"/>
    </source>
</evidence>
<keyword evidence="2" id="KW-1185">Reference proteome</keyword>
<gene>
    <name evidence="1" type="ORF">IHE45_02G032100</name>
</gene>
<evidence type="ECO:0000313" key="1">
    <source>
        <dbReference type="EMBL" id="KAH7690217.1"/>
    </source>
</evidence>
<sequence>MLTDCYFEKQLQEAYTNEIFKLFQDELRGILYCNITLIKSDGQICTFQVTDIFRGKEGKVRRQVVFNVYHNEVELDIKCSCNLFEFRGILCRHICKVLIEKNVKEIPQRYILPRWRKDIKRRHTCVVNCYDNPQTSEENVRYNALCSHFSKAAEIGAISVERYNFLMKYVDEAIEKLMDNAHYYESHSNEDLHPIALEEVNEQCQSTSSSVKLRSPLKVRSKGRPPSKRKKSKVEEMIIRNKKKKAKSKENAQTQHDKQAEICTQESMIFEILI</sequence>
<dbReference type="Proteomes" id="UP000827976">
    <property type="component" value="Chromosome 2"/>
</dbReference>
<accession>A0ACB7WP93</accession>
<comment type="caution">
    <text evidence="1">The sequence shown here is derived from an EMBL/GenBank/DDBJ whole genome shotgun (WGS) entry which is preliminary data.</text>
</comment>
<organism evidence="1 2">
    <name type="scientific">Dioscorea alata</name>
    <name type="common">Purple yam</name>
    <dbReference type="NCBI Taxonomy" id="55571"/>
    <lineage>
        <taxon>Eukaryota</taxon>
        <taxon>Viridiplantae</taxon>
        <taxon>Streptophyta</taxon>
        <taxon>Embryophyta</taxon>
        <taxon>Tracheophyta</taxon>
        <taxon>Spermatophyta</taxon>
        <taxon>Magnoliopsida</taxon>
        <taxon>Liliopsida</taxon>
        <taxon>Dioscoreales</taxon>
        <taxon>Dioscoreaceae</taxon>
        <taxon>Dioscorea</taxon>
    </lineage>
</organism>
<protein>
    <submittedName>
        <fullName evidence="1">FHY3/FAR1 family protein</fullName>
    </submittedName>
</protein>
<reference evidence="2" key="1">
    <citation type="journal article" date="2022" name="Nat. Commun.">
        <title>Chromosome evolution and the genetic basis of agronomically important traits in greater yam.</title>
        <authorList>
            <person name="Bredeson J.V."/>
            <person name="Lyons J.B."/>
            <person name="Oniyinde I.O."/>
            <person name="Okereke N.R."/>
            <person name="Kolade O."/>
            <person name="Nnabue I."/>
            <person name="Nwadili C.O."/>
            <person name="Hribova E."/>
            <person name="Parker M."/>
            <person name="Nwogha J."/>
            <person name="Shu S."/>
            <person name="Carlson J."/>
            <person name="Kariba R."/>
            <person name="Muthemba S."/>
            <person name="Knop K."/>
            <person name="Barton G.J."/>
            <person name="Sherwood A.V."/>
            <person name="Lopez-Montes A."/>
            <person name="Asiedu R."/>
            <person name="Jamnadass R."/>
            <person name="Muchugi A."/>
            <person name="Goodstein D."/>
            <person name="Egesi C.N."/>
            <person name="Featherston J."/>
            <person name="Asfaw A."/>
            <person name="Simpson G.G."/>
            <person name="Dolezel J."/>
            <person name="Hendre P.S."/>
            <person name="Van Deynze A."/>
            <person name="Kumar P.L."/>
            <person name="Obidiegwu J.E."/>
            <person name="Bhattacharjee R."/>
            <person name="Rokhsar D.S."/>
        </authorList>
    </citation>
    <scope>NUCLEOTIDE SEQUENCE [LARGE SCALE GENOMIC DNA]</scope>
    <source>
        <strain evidence="2">cv. TDa95/00328</strain>
    </source>
</reference>
<dbReference type="EMBL" id="CM037012">
    <property type="protein sequence ID" value="KAH7690217.1"/>
    <property type="molecule type" value="Genomic_DNA"/>
</dbReference>